<evidence type="ECO:0000313" key="8">
    <source>
        <dbReference type="Proteomes" id="UP000736335"/>
    </source>
</evidence>
<feature type="chain" id="PRO_5040458863" evidence="5">
    <location>
        <begin position="26"/>
        <end position="326"/>
    </location>
</feature>
<feature type="domain" description="Fungal lipase-type" evidence="6">
    <location>
        <begin position="123"/>
        <end position="263"/>
    </location>
</feature>
<dbReference type="InterPro" id="IPR002921">
    <property type="entry name" value="Fungal_lipase-type"/>
</dbReference>
<evidence type="ECO:0000313" key="7">
    <source>
        <dbReference type="EMBL" id="KAF9785804.1"/>
    </source>
</evidence>
<evidence type="ECO:0000256" key="3">
    <source>
        <dbReference type="ARBA" id="ARBA00047591"/>
    </source>
</evidence>
<proteinExistence type="inferred from homology"/>
<comment type="catalytic activity">
    <reaction evidence="4">
        <text>a monoacylglycerol + H2O = glycerol + a fatty acid + H(+)</text>
        <dbReference type="Rhea" id="RHEA:15245"/>
        <dbReference type="ChEBI" id="CHEBI:15377"/>
        <dbReference type="ChEBI" id="CHEBI:15378"/>
        <dbReference type="ChEBI" id="CHEBI:17408"/>
        <dbReference type="ChEBI" id="CHEBI:17754"/>
        <dbReference type="ChEBI" id="CHEBI:28868"/>
    </reaction>
</comment>
<evidence type="ECO:0000256" key="1">
    <source>
        <dbReference type="ARBA" id="ARBA00023157"/>
    </source>
</evidence>
<dbReference type="OrthoDB" id="426718at2759"/>
<dbReference type="Proteomes" id="UP000736335">
    <property type="component" value="Unassembled WGS sequence"/>
</dbReference>
<evidence type="ECO:0000256" key="4">
    <source>
        <dbReference type="ARBA" id="ARBA00048461"/>
    </source>
</evidence>
<protein>
    <submittedName>
        <fullName evidence="7">Alpha/beta-hydrolase</fullName>
    </submittedName>
</protein>
<dbReference type="InterPro" id="IPR051218">
    <property type="entry name" value="Sec_MonoDiacylglyc_Lipase"/>
</dbReference>
<dbReference type="InterPro" id="IPR029058">
    <property type="entry name" value="AB_hydrolase_fold"/>
</dbReference>
<dbReference type="GO" id="GO:0006629">
    <property type="term" value="P:lipid metabolic process"/>
    <property type="evidence" value="ECO:0007669"/>
    <property type="project" value="InterPro"/>
</dbReference>
<reference evidence="7" key="2">
    <citation type="submission" date="2020-11" db="EMBL/GenBank/DDBJ databases">
        <authorList>
            <consortium name="DOE Joint Genome Institute"/>
            <person name="Kuo A."/>
            <person name="Miyauchi S."/>
            <person name="Kiss E."/>
            <person name="Drula E."/>
            <person name="Kohler A."/>
            <person name="Sanchez-Garcia M."/>
            <person name="Andreopoulos B."/>
            <person name="Barry K.W."/>
            <person name="Bonito G."/>
            <person name="Buee M."/>
            <person name="Carver A."/>
            <person name="Chen C."/>
            <person name="Cichocki N."/>
            <person name="Clum A."/>
            <person name="Culley D."/>
            <person name="Crous P.W."/>
            <person name="Fauchery L."/>
            <person name="Girlanda M."/>
            <person name="Hayes R."/>
            <person name="Keri Z."/>
            <person name="Labutti K."/>
            <person name="Lipzen A."/>
            <person name="Lombard V."/>
            <person name="Magnuson J."/>
            <person name="Maillard F."/>
            <person name="Morin E."/>
            <person name="Murat C."/>
            <person name="Nolan M."/>
            <person name="Ohm R."/>
            <person name="Pangilinan J."/>
            <person name="Pereira M."/>
            <person name="Perotto S."/>
            <person name="Peter M."/>
            <person name="Riley R."/>
            <person name="Sitrit Y."/>
            <person name="Stielow B."/>
            <person name="Szollosi G."/>
            <person name="Zifcakova L."/>
            <person name="Stursova M."/>
            <person name="Spatafora J.W."/>
            <person name="Tedersoo L."/>
            <person name="Vaario L.-M."/>
            <person name="Yamada A."/>
            <person name="Yan M."/>
            <person name="Wang P."/>
            <person name="Xu J."/>
            <person name="Bruns T."/>
            <person name="Baldrian P."/>
            <person name="Vilgalys R."/>
            <person name="Henrissat B."/>
            <person name="Grigoriev I.V."/>
            <person name="Hibbett D."/>
            <person name="Nagy L.G."/>
            <person name="Martin F.M."/>
        </authorList>
    </citation>
    <scope>NUCLEOTIDE SEQUENCE</scope>
    <source>
        <strain evidence="7">UH-Tt-Lm1</strain>
    </source>
</reference>
<dbReference type="PANTHER" id="PTHR45856:SF25">
    <property type="entry name" value="FUNGAL LIPASE-LIKE DOMAIN-CONTAINING PROTEIN"/>
    <property type="match status" value="1"/>
</dbReference>
<keyword evidence="5" id="KW-0732">Signal</keyword>
<comment type="similarity">
    <text evidence="2">Belongs to the AB hydrolase superfamily. Lipase family. Class 3 subfamily.</text>
</comment>
<evidence type="ECO:0000259" key="6">
    <source>
        <dbReference type="Pfam" id="PF01764"/>
    </source>
</evidence>
<dbReference type="Pfam" id="PF01764">
    <property type="entry name" value="Lipase_3"/>
    <property type="match status" value="1"/>
</dbReference>
<evidence type="ECO:0000256" key="5">
    <source>
        <dbReference type="SAM" id="SignalP"/>
    </source>
</evidence>
<dbReference type="Gene3D" id="3.40.50.1820">
    <property type="entry name" value="alpha/beta hydrolase"/>
    <property type="match status" value="1"/>
</dbReference>
<keyword evidence="1" id="KW-1015">Disulfide bond</keyword>
<keyword evidence="8" id="KW-1185">Reference proteome</keyword>
<dbReference type="EMBL" id="WIUZ02000006">
    <property type="protein sequence ID" value="KAF9785804.1"/>
    <property type="molecule type" value="Genomic_DNA"/>
</dbReference>
<accession>A0A9P6HGJ8</accession>
<gene>
    <name evidence="7" type="ORF">BJ322DRAFT_1004436</name>
</gene>
<dbReference type="PANTHER" id="PTHR45856">
    <property type="entry name" value="ALPHA/BETA-HYDROLASES SUPERFAMILY PROTEIN"/>
    <property type="match status" value="1"/>
</dbReference>
<name>A0A9P6HGJ8_9AGAM</name>
<reference evidence="7" key="1">
    <citation type="journal article" date="2020" name="Nat. Commun.">
        <title>Large-scale genome sequencing of mycorrhizal fungi provides insights into the early evolution of symbiotic traits.</title>
        <authorList>
            <person name="Miyauchi S."/>
            <person name="Kiss E."/>
            <person name="Kuo A."/>
            <person name="Drula E."/>
            <person name="Kohler A."/>
            <person name="Sanchez-Garcia M."/>
            <person name="Morin E."/>
            <person name="Andreopoulos B."/>
            <person name="Barry K.W."/>
            <person name="Bonito G."/>
            <person name="Buee M."/>
            <person name="Carver A."/>
            <person name="Chen C."/>
            <person name="Cichocki N."/>
            <person name="Clum A."/>
            <person name="Culley D."/>
            <person name="Crous P.W."/>
            <person name="Fauchery L."/>
            <person name="Girlanda M."/>
            <person name="Hayes R.D."/>
            <person name="Keri Z."/>
            <person name="LaButti K."/>
            <person name="Lipzen A."/>
            <person name="Lombard V."/>
            <person name="Magnuson J."/>
            <person name="Maillard F."/>
            <person name="Murat C."/>
            <person name="Nolan M."/>
            <person name="Ohm R.A."/>
            <person name="Pangilinan J."/>
            <person name="Pereira M.F."/>
            <person name="Perotto S."/>
            <person name="Peter M."/>
            <person name="Pfister S."/>
            <person name="Riley R."/>
            <person name="Sitrit Y."/>
            <person name="Stielow J.B."/>
            <person name="Szollosi G."/>
            <person name="Zifcakova L."/>
            <person name="Stursova M."/>
            <person name="Spatafora J.W."/>
            <person name="Tedersoo L."/>
            <person name="Vaario L.M."/>
            <person name="Yamada A."/>
            <person name="Yan M."/>
            <person name="Wang P."/>
            <person name="Xu J."/>
            <person name="Bruns T."/>
            <person name="Baldrian P."/>
            <person name="Vilgalys R."/>
            <person name="Dunand C."/>
            <person name="Henrissat B."/>
            <person name="Grigoriev I.V."/>
            <person name="Hibbett D."/>
            <person name="Nagy L.G."/>
            <person name="Martin F.M."/>
        </authorList>
    </citation>
    <scope>NUCLEOTIDE SEQUENCE</scope>
    <source>
        <strain evidence="7">UH-Tt-Lm1</strain>
    </source>
</reference>
<organism evidence="7 8">
    <name type="scientific">Thelephora terrestris</name>
    <dbReference type="NCBI Taxonomy" id="56493"/>
    <lineage>
        <taxon>Eukaryota</taxon>
        <taxon>Fungi</taxon>
        <taxon>Dikarya</taxon>
        <taxon>Basidiomycota</taxon>
        <taxon>Agaricomycotina</taxon>
        <taxon>Agaricomycetes</taxon>
        <taxon>Thelephorales</taxon>
        <taxon>Thelephoraceae</taxon>
        <taxon>Thelephora</taxon>
    </lineage>
</organism>
<dbReference type="AlphaFoldDB" id="A0A9P6HGJ8"/>
<sequence length="326" mass="34696">MVSLPYFKAPKPFLLAILVSTPVWTSPTPGPGRTATLSRSGGVKWDLVPRTVTTLSSEDISSYTPFTQFARAAYCDPAIIENWTCGGACDANPGFQTTLTGGDGADIPHFFVGYWSAQNAAVVSHEGTDPSQFLSLLIDADINKASLDASLFPGVPSDAQVHQGFRDSHQATASIILSELNNLIGSKGTTSVIVVGHSLGGAIAELDTLFLRLNLPSSISVRGVTYGTPRVGVPAFADYFDSKVDNFRRINHALDPIPIVPGRELGFSHVAGEIHIIGPDQWNSCSGDDDTEPGCTISEVPNVFASDITDHLGPYQGEWIGTNFCN</sequence>
<dbReference type="CDD" id="cd00519">
    <property type="entry name" value="Lipase_3"/>
    <property type="match status" value="1"/>
</dbReference>
<comment type="caution">
    <text evidence="7">The sequence shown here is derived from an EMBL/GenBank/DDBJ whole genome shotgun (WGS) entry which is preliminary data.</text>
</comment>
<evidence type="ECO:0000256" key="2">
    <source>
        <dbReference type="ARBA" id="ARBA00043996"/>
    </source>
</evidence>
<comment type="catalytic activity">
    <reaction evidence="3">
        <text>a diacylglycerol + H2O = a monoacylglycerol + a fatty acid + H(+)</text>
        <dbReference type="Rhea" id="RHEA:32731"/>
        <dbReference type="ChEBI" id="CHEBI:15377"/>
        <dbReference type="ChEBI" id="CHEBI:15378"/>
        <dbReference type="ChEBI" id="CHEBI:17408"/>
        <dbReference type="ChEBI" id="CHEBI:18035"/>
        <dbReference type="ChEBI" id="CHEBI:28868"/>
    </reaction>
</comment>
<dbReference type="SUPFAM" id="SSF53474">
    <property type="entry name" value="alpha/beta-Hydrolases"/>
    <property type="match status" value="1"/>
</dbReference>
<feature type="signal peptide" evidence="5">
    <location>
        <begin position="1"/>
        <end position="25"/>
    </location>
</feature>